<sequence>MILHIVRFSQATPGALCEETHYLHQNFIVLRKTKAMTLRMRCAMAARCGGDVAESDGKGKHGGLNQEVYASISR</sequence>
<dbReference type="EMBL" id="CP029449">
    <property type="protein sequence ID" value="AWL66574.1"/>
    <property type="molecule type" value="Genomic_DNA"/>
</dbReference>
<dbReference type="Proteomes" id="UP000245399">
    <property type="component" value="Chromosome"/>
</dbReference>
<protein>
    <submittedName>
        <fullName evidence="1">Uncharacterized protein</fullName>
    </submittedName>
</protein>
<organism evidence="1 2">
    <name type="scientific">Serratia marcescens</name>
    <dbReference type="NCBI Taxonomy" id="615"/>
    <lineage>
        <taxon>Bacteria</taxon>
        <taxon>Pseudomonadati</taxon>
        <taxon>Pseudomonadota</taxon>
        <taxon>Gammaproteobacteria</taxon>
        <taxon>Enterobacterales</taxon>
        <taxon>Yersiniaceae</taxon>
        <taxon>Serratia</taxon>
    </lineage>
</organism>
<gene>
    <name evidence="1" type="ORF">DKC05_02255</name>
</gene>
<accession>A0AB33FQE1</accession>
<dbReference type="AlphaFoldDB" id="A0AB33FQE1"/>
<evidence type="ECO:0000313" key="2">
    <source>
        <dbReference type="Proteomes" id="UP000245399"/>
    </source>
</evidence>
<reference evidence="1 2" key="1">
    <citation type="submission" date="2018-05" db="EMBL/GenBank/DDBJ databases">
        <title>Klebsiella quasipneumonaiae provides a window into carbapenemase gene transfer, plasmid rearrangements and nosocomial acquisition from the hospital environment.</title>
        <authorList>
            <person name="Mathers A.J."/>
            <person name="Vegesana K."/>
            <person name="Stoesser N."/>
            <person name="Crook D."/>
            <person name="Vaughan A."/>
            <person name="Barry K."/>
            <person name="Parikh H."/>
            <person name="Sebra R."/>
            <person name="Kotay S."/>
            <person name="Walker A.S."/>
            <person name="Sheppard A.E."/>
        </authorList>
    </citation>
    <scope>NUCLEOTIDE SEQUENCE [LARGE SCALE GENOMIC DNA]</scope>
    <source>
        <strain evidence="1 2">CAV1761</strain>
    </source>
</reference>
<evidence type="ECO:0000313" key="1">
    <source>
        <dbReference type="EMBL" id="AWL66574.1"/>
    </source>
</evidence>
<proteinExistence type="predicted"/>
<name>A0AB33FQE1_SERMA</name>